<proteinExistence type="predicted"/>
<reference evidence="3 4" key="1">
    <citation type="submission" date="2017-11" db="EMBL/GenBank/DDBJ databases">
        <title>Genomic Encyclopedia of Archaeal and Bacterial Type Strains, Phase II (KMG-II): From Individual Species to Whole Genera.</title>
        <authorList>
            <person name="Goeker M."/>
        </authorList>
    </citation>
    <scope>NUCLEOTIDE SEQUENCE [LARGE SCALE GENOMIC DNA]</scope>
    <source>
        <strain evidence="3 4">DSM 25625</strain>
    </source>
</reference>
<evidence type="ECO:0000313" key="3">
    <source>
        <dbReference type="EMBL" id="PJJ55479.1"/>
    </source>
</evidence>
<feature type="domain" description="DUF305" evidence="2">
    <location>
        <begin position="56"/>
        <end position="205"/>
    </location>
</feature>
<evidence type="ECO:0000259" key="2">
    <source>
        <dbReference type="Pfam" id="PF03713"/>
    </source>
</evidence>
<keyword evidence="4" id="KW-1185">Reference proteome</keyword>
<dbReference type="PANTHER" id="PTHR36933">
    <property type="entry name" value="SLL0788 PROTEIN"/>
    <property type="match status" value="1"/>
</dbReference>
<protein>
    <submittedName>
        <fullName evidence="3">Uncharacterized protein (DUF305 family)</fullName>
    </submittedName>
</protein>
<dbReference type="AlphaFoldDB" id="A0A2M9BC12"/>
<dbReference type="Pfam" id="PF03713">
    <property type="entry name" value="DUF305"/>
    <property type="match status" value="1"/>
</dbReference>
<name>A0A2M9BC12_9MICO</name>
<evidence type="ECO:0000313" key="4">
    <source>
        <dbReference type="Proteomes" id="UP000230161"/>
    </source>
</evidence>
<feature type="signal peptide" evidence="1">
    <location>
        <begin position="1"/>
        <end position="20"/>
    </location>
</feature>
<accession>A0A2M9BC12</accession>
<dbReference type="PANTHER" id="PTHR36933:SF1">
    <property type="entry name" value="SLL0788 PROTEIN"/>
    <property type="match status" value="1"/>
</dbReference>
<feature type="chain" id="PRO_5039603335" evidence="1">
    <location>
        <begin position="21"/>
        <end position="208"/>
    </location>
</feature>
<dbReference type="EMBL" id="PGFB01000005">
    <property type="protein sequence ID" value="PJJ55479.1"/>
    <property type="molecule type" value="Genomic_DNA"/>
</dbReference>
<dbReference type="PROSITE" id="PS51257">
    <property type="entry name" value="PROKAR_LIPOPROTEIN"/>
    <property type="match status" value="1"/>
</dbReference>
<dbReference type="OrthoDB" id="26872at2"/>
<dbReference type="InterPro" id="IPR012347">
    <property type="entry name" value="Ferritin-like"/>
</dbReference>
<dbReference type="Proteomes" id="UP000230161">
    <property type="component" value="Unassembled WGS sequence"/>
</dbReference>
<organism evidence="3 4">
    <name type="scientific">Compostimonas suwonensis</name>
    <dbReference type="NCBI Taxonomy" id="1048394"/>
    <lineage>
        <taxon>Bacteria</taxon>
        <taxon>Bacillati</taxon>
        <taxon>Actinomycetota</taxon>
        <taxon>Actinomycetes</taxon>
        <taxon>Micrococcales</taxon>
        <taxon>Microbacteriaceae</taxon>
        <taxon>Compostimonas</taxon>
    </lineage>
</organism>
<sequence>MRFRTLALTTGALTAALVLAGCAPTGGSMPGMDHGSGGMTSSTPSATADAAFNAADEMFVTMMIPHHEQAIQMADQILAKDGIDERVVDLAQQVKAAQDPEIQTMKGWLEDWGIPYDDSMSGMGGMEGMDHGDGMMSEEDMAALDAATGVEATRLFLEGMITHHQGAVTMAQMVLDNGQNPDVATLAQQIIDGQTAEITTMQGILATL</sequence>
<gene>
    <name evidence="3" type="ORF">CLV54_2823</name>
</gene>
<keyword evidence="1" id="KW-0732">Signal</keyword>
<dbReference type="RefSeq" id="WP_100345607.1">
    <property type="nucleotide sequence ID" value="NZ_PGFB01000005.1"/>
</dbReference>
<dbReference type="Gene3D" id="1.20.1260.10">
    <property type="match status" value="1"/>
</dbReference>
<evidence type="ECO:0000256" key="1">
    <source>
        <dbReference type="SAM" id="SignalP"/>
    </source>
</evidence>
<dbReference type="InterPro" id="IPR005183">
    <property type="entry name" value="DUF305_CopM-like"/>
</dbReference>
<comment type="caution">
    <text evidence="3">The sequence shown here is derived from an EMBL/GenBank/DDBJ whole genome shotgun (WGS) entry which is preliminary data.</text>
</comment>